<dbReference type="Proteomes" id="UP000682739">
    <property type="component" value="Chromosome"/>
</dbReference>
<keyword evidence="2" id="KW-0285">Flavoprotein</keyword>
<proteinExistence type="predicted"/>
<evidence type="ECO:0000256" key="1">
    <source>
        <dbReference type="PIRSR" id="PIRSR011396-1"/>
    </source>
</evidence>
<feature type="binding site" evidence="2">
    <location>
        <position position="356"/>
    </location>
    <ligand>
        <name>L-tryptophan</name>
        <dbReference type="ChEBI" id="CHEBI:57912"/>
    </ligand>
</feature>
<protein>
    <submittedName>
        <fullName evidence="4">Tryptophan 7-halogenase</fullName>
    </submittedName>
</protein>
<dbReference type="InterPro" id="IPR036188">
    <property type="entry name" value="FAD/NAD-bd_sf"/>
</dbReference>
<evidence type="ECO:0000256" key="2">
    <source>
        <dbReference type="PIRSR" id="PIRSR011396-2"/>
    </source>
</evidence>
<feature type="compositionally biased region" description="Low complexity" evidence="3">
    <location>
        <begin position="481"/>
        <end position="500"/>
    </location>
</feature>
<dbReference type="InterPro" id="IPR006905">
    <property type="entry name" value="Flavin_halogenase"/>
</dbReference>
<keyword evidence="2" id="KW-0547">Nucleotide-binding</keyword>
<dbReference type="RefSeq" id="WP_208830243.1">
    <property type="nucleotide sequence ID" value="NZ_CP072110.1"/>
</dbReference>
<evidence type="ECO:0000256" key="3">
    <source>
        <dbReference type="SAM" id="MobiDB-lite"/>
    </source>
</evidence>
<dbReference type="SUPFAM" id="SSF51905">
    <property type="entry name" value="FAD/NAD(P)-binding domain"/>
    <property type="match status" value="1"/>
</dbReference>
<dbReference type="AlphaFoldDB" id="A0A975D917"/>
<dbReference type="PANTHER" id="PTHR43747">
    <property type="entry name" value="FAD-BINDING PROTEIN"/>
    <property type="match status" value="1"/>
</dbReference>
<dbReference type="InterPro" id="IPR050816">
    <property type="entry name" value="Flavin-dep_Halogenase_NPB"/>
</dbReference>
<evidence type="ECO:0000313" key="5">
    <source>
        <dbReference type="Proteomes" id="UP000682739"/>
    </source>
</evidence>
<gene>
    <name evidence="4" type="ORF">J1N51_08225</name>
</gene>
<dbReference type="EMBL" id="CP072110">
    <property type="protein sequence ID" value="QTH62766.1"/>
    <property type="molecule type" value="Genomic_DNA"/>
</dbReference>
<reference evidence="4" key="1">
    <citation type="submission" date="2021-03" db="EMBL/GenBank/DDBJ databases">
        <title>Description of Psychrosphaera ytuae sp. nov. isolated from deep sea sediment of South China Sea.</title>
        <authorList>
            <person name="Zhang J."/>
            <person name="Xu X.-D."/>
        </authorList>
    </citation>
    <scope>NUCLEOTIDE SEQUENCE</scope>
    <source>
        <strain evidence="4">MTZ26</strain>
    </source>
</reference>
<feature type="binding site" evidence="2">
    <location>
        <position position="360"/>
    </location>
    <ligand>
        <name>FAD</name>
        <dbReference type="ChEBI" id="CHEBI:57692"/>
    </ligand>
</feature>
<keyword evidence="2" id="KW-0274">FAD</keyword>
<accession>A0A975D917</accession>
<name>A0A975D917_9GAMM</name>
<sequence>MTDVIQRVVVLGGGSAGWIAAGLIASRLKQVANNTTEVVLVESPDVKTIGVGEGSWPTLRSTLAQIGIDEARFVSTCDASFKQGTEFIGWRGKPNSSGQDRYYHPFTVPYCYSTDTDIIAKWLGSDTLDFAKFSSPQALLCDFDKAPKTLNDPSYAGFVNYGFHFNADKLGELLKSHCRELLGVTYLSDHVEGVVESQTGDIDRLVLQKHGELSGDLFIDCSGLKSVLIGEHYKVKWQAQSSVLFNNRAIAIQTPYEKDNSPIPSSTRSTATDFGWVWDISLRNRRGTGIVYSDQYCSDEEAEARLRKYLVDTSGNLDVDSLSARKIQFEPGYREKFWHKNCVAVGMSSGFIEPLEASAIVMVELSSQYICRHLPMTKKQIPVVAQRFNQLFTYRWQRIIDFIKYHYVLSDRTSAYWQAHRESSSIPESLQALMTLWQNKGPEHSDFWHHDEIFSAASYQYVLAGMANKTEFNIPSSSMPSQQTRTQQEQQQLRQQSQQLAERLPTNRDLLESIVDHYNANQTNK</sequence>
<dbReference type="GO" id="GO:0004497">
    <property type="term" value="F:monooxygenase activity"/>
    <property type="evidence" value="ECO:0007669"/>
    <property type="project" value="InterPro"/>
</dbReference>
<dbReference type="PANTHER" id="PTHR43747:SF4">
    <property type="entry name" value="FLAVIN-DEPENDENT TRYPTOPHAN HALOGENASE"/>
    <property type="match status" value="1"/>
</dbReference>
<evidence type="ECO:0000313" key="4">
    <source>
        <dbReference type="EMBL" id="QTH62766.1"/>
    </source>
</evidence>
<organism evidence="4 5">
    <name type="scientific">Psychrosphaera ytuae</name>
    <dbReference type="NCBI Taxonomy" id="2820710"/>
    <lineage>
        <taxon>Bacteria</taxon>
        <taxon>Pseudomonadati</taxon>
        <taxon>Pseudomonadota</taxon>
        <taxon>Gammaproteobacteria</taxon>
        <taxon>Alteromonadales</taxon>
        <taxon>Pseudoalteromonadaceae</taxon>
        <taxon>Psychrosphaera</taxon>
    </lineage>
</organism>
<dbReference type="InterPro" id="IPR033856">
    <property type="entry name" value="Trp_halogen"/>
</dbReference>
<dbReference type="GO" id="GO:0000166">
    <property type="term" value="F:nucleotide binding"/>
    <property type="evidence" value="ECO:0007669"/>
    <property type="project" value="UniProtKB-KW"/>
</dbReference>
<dbReference type="Gene3D" id="3.50.50.60">
    <property type="entry name" value="FAD/NAD(P)-binding domain"/>
    <property type="match status" value="1"/>
</dbReference>
<dbReference type="PIRSF" id="PIRSF011396">
    <property type="entry name" value="Trp_halogenase"/>
    <property type="match status" value="1"/>
</dbReference>
<dbReference type="Pfam" id="PF04820">
    <property type="entry name" value="Trp_halogenase"/>
    <property type="match status" value="1"/>
</dbReference>
<feature type="binding site" evidence="2">
    <location>
        <begin position="13"/>
        <end position="16"/>
    </location>
    <ligand>
        <name>FAD</name>
        <dbReference type="ChEBI" id="CHEBI:57692"/>
    </ligand>
</feature>
<feature type="region of interest" description="Disordered" evidence="3">
    <location>
        <begin position="473"/>
        <end position="506"/>
    </location>
</feature>
<keyword evidence="5" id="KW-1185">Reference proteome</keyword>
<feature type="binding site" evidence="2">
    <location>
        <position position="82"/>
    </location>
    <ligand>
        <name>7-chloro-L-tryptophan</name>
        <dbReference type="ChEBI" id="CHEBI:58713"/>
    </ligand>
</feature>
<feature type="active site" evidence="1">
    <location>
        <position position="82"/>
    </location>
</feature>
<feature type="binding site" evidence="2">
    <location>
        <position position="191"/>
    </location>
    <ligand>
        <name>FAD</name>
        <dbReference type="ChEBI" id="CHEBI:57692"/>
    </ligand>
</feature>
<dbReference type="KEGG" id="psym:J1N51_08225"/>